<dbReference type="SMART" id="SM00344">
    <property type="entry name" value="HTH_ASNC"/>
    <property type="match status" value="1"/>
</dbReference>
<evidence type="ECO:0000313" key="6">
    <source>
        <dbReference type="EMBL" id="MBO3085435.1"/>
    </source>
</evidence>
<dbReference type="EMBL" id="JAGFBM010000006">
    <property type="protein sequence ID" value="MBO3085435.1"/>
    <property type="molecule type" value="Genomic_DNA"/>
</dbReference>
<dbReference type="InterPro" id="IPR019888">
    <property type="entry name" value="Tscrpt_reg_AsnC-like"/>
</dbReference>
<dbReference type="InterPro" id="IPR011008">
    <property type="entry name" value="Dimeric_a/b-barrel"/>
</dbReference>
<dbReference type="Pfam" id="PF13412">
    <property type="entry name" value="HTH_24"/>
    <property type="match status" value="1"/>
</dbReference>
<dbReference type="InterPro" id="IPR036390">
    <property type="entry name" value="WH_DNA-bd_sf"/>
</dbReference>
<dbReference type="InterPro" id="IPR000485">
    <property type="entry name" value="AsnC-type_HTH_dom"/>
</dbReference>
<organism evidence="6 7">
    <name type="scientific">Cellulomonas fengjieae</name>
    <dbReference type="NCBI Taxonomy" id="2819978"/>
    <lineage>
        <taxon>Bacteria</taxon>
        <taxon>Bacillati</taxon>
        <taxon>Actinomycetota</taxon>
        <taxon>Actinomycetes</taxon>
        <taxon>Micrococcales</taxon>
        <taxon>Cellulomonadaceae</taxon>
        <taxon>Cellulomonas</taxon>
    </lineage>
</organism>
<dbReference type="Pfam" id="PF01037">
    <property type="entry name" value="AsnC_trans_reg"/>
    <property type="match status" value="1"/>
</dbReference>
<proteinExistence type="predicted"/>
<dbReference type="InterPro" id="IPR036388">
    <property type="entry name" value="WH-like_DNA-bd_sf"/>
</dbReference>
<keyword evidence="7" id="KW-1185">Reference proteome</keyword>
<feature type="region of interest" description="Disordered" evidence="4">
    <location>
        <begin position="141"/>
        <end position="173"/>
    </location>
</feature>
<sequence>MSRALDGTDWRILSELQEDGRLSFNQLGRKVNLSAPAVADRVRRLEEAGVIAGYQARIDATRAGLPLTAFIKLRCSPGRCLLTTTASDEYPEVVEIHKLSGSSCTLLRVRAASMPHLEEIFERIGRHGEIDTQIVLSTQYEGRPVAEPPAHTRSAQPSPGWSRAAPARPGEPS</sequence>
<dbReference type="InterPro" id="IPR019885">
    <property type="entry name" value="Tscrpt_reg_HTH_AsnC-type_CS"/>
</dbReference>
<keyword evidence="1" id="KW-0805">Transcription regulation</keyword>
<dbReference type="Gene3D" id="3.30.70.920">
    <property type="match status" value="1"/>
</dbReference>
<evidence type="ECO:0000313" key="7">
    <source>
        <dbReference type="Proteomes" id="UP000678317"/>
    </source>
</evidence>
<dbReference type="PRINTS" id="PR00033">
    <property type="entry name" value="HTHASNC"/>
</dbReference>
<dbReference type="PANTHER" id="PTHR30154:SF53">
    <property type="entry name" value="HTH-TYPE TRANSCRIPTIONAL REGULATOR LRPC"/>
    <property type="match status" value="1"/>
</dbReference>
<evidence type="ECO:0000256" key="2">
    <source>
        <dbReference type="ARBA" id="ARBA00023125"/>
    </source>
</evidence>
<evidence type="ECO:0000256" key="3">
    <source>
        <dbReference type="ARBA" id="ARBA00023163"/>
    </source>
</evidence>
<gene>
    <name evidence="6" type="ORF">J4035_12375</name>
</gene>
<protein>
    <submittedName>
        <fullName evidence="6">Lrp/AsnC family transcriptional regulator</fullName>
    </submittedName>
</protein>
<dbReference type="RefSeq" id="WP_208289819.1">
    <property type="nucleotide sequence ID" value="NZ_CP074404.1"/>
</dbReference>
<dbReference type="PROSITE" id="PS50956">
    <property type="entry name" value="HTH_ASNC_2"/>
    <property type="match status" value="1"/>
</dbReference>
<evidence type="ECO:0000256" key="1">
    <source>
        <dbReference type="ARBA" id="ARBA00023015"/>
    </source>
</evidence>
<evidence type="ECO:0000259" key="5">
    <source>
        <dbReference type="PROSITE" id="PS50956"/>
    </source>
</evidence>
<dbReference type="PROSITE" id="PS00519">
    <property type="entry name" value="HTH_ASNC_1"/>
    <property type="match status" value="1"/>
</dbReference>
<evidence type="ECO:0000256" key="4">
    <source>
        <dbReference type="SAM" id="MobiDB-lite"/>
    </source>
</evidence>
<feature type="domain" description="HTH asnC-type" evidence="5">
    <location>
        <begin position="5"/>
        <end position="66"/>
    </location>
</feature>
<accession>A0ABS3SI59</accession>
<dbReference type="SUPFAM" id="SSF54909">
    <property type="entry name" value="Dimeric alpha+beta barrel"/>
    <property type="match status" value="1"/>
</dbReference>
<dbReference type="SUPFAM" id="SSF46785">
    <property type="entry name" value="Winged helix' DNA-binding domain"/>
    <property type="match status" value="1"/>
</dbReference>
<comment type="caution">
    <text evidence="6">The sequence shown here is derived from an EMBL/GenBank/DDBJ whole genome shotgun (WGS) entry which is preliminary data.</text>
</comment>
<name>A0ABS3SI59_9CELL</name>
<dbReference type="InterPro" id="IPR011991">
    <property type="entry name" value="ArsR-like_HTH"/>
</dbReference>
<keyword evidence="3" id="KW-0804">Transcription</keyword>
<dbReference type="InterPro" id="IPR019887">
    <property type="entry name" value="Tscrpt_reg_AsnC/Lrp_C"/>
</dbReference>
<dbReference type="Gene3D" id="1.10.10.10">
    <property type="entry name" value="Winged helix-like DNA-binding domain superfamily/Winged helix DNA-binding domain"/>
    <property type="match status" value="1"/>
</dbReference>
<dbReference type="Proteomes" id="UP000678317">
    <property type="component" value="Unassembled WGS sequence"/>
</dbReference>
<dbReference type="PANTHER" id="PTHR30154">
    <property type="entry name" value="LEUCINE-RESPONSIVE REGULATORY PROTEIN"/>
    <property type="match status" value="1"/>
</dbReference>
<reference evidence="6 7" key="1">
    <citation type="submission" date="2021-03" db="EMBL/GenBank/DDBJ databases">
        <title>novel species in genus Cellulomonas.</title>
        <authorList>
            <person name="Zhang G."/>
        </authorList>
    </citation>
    <scope>NUCLEOTIDE SEQUENCE [LARGE SCALE GENOMIC DNA]</scope>
    <source>
        <strain evidence="7">zg-ZUI188</strain>
    </source>
</reference>
<keyword evidence="2" id="KW-0238">DNA-binding</keyword>
<dbReference type="CDD" id="cd00090">
    <property type="entry name" value="HTH_ARSR"/>
    <property type="match status" value="1"/>
</dbReference>